<accession>A0A8B8DFG8</accession>
<dbReference type="InterPro" id="IPR003172">
    <property type="entry name" value="ML_dom"/>
</dbReference>
<dbReference type="PANTHER" id="PTHR17357:SF0">
    <property type="entry name" value="GANGLIOSIDE GM2 ACTIVATOR"/>
    <property type="match status" value="1"/>
</dbReference>
<dbReference type="RefSeq" id="XP_022326877.1">
    <property type="nucleotide sequence ID" value="XM_022471169.1"/>
</dbReference>
<dbReference type="GO" id="GO:0006689">
    <property type="term" value="P:ganglioside catabolic process"/>
    <property type="evidence" value="ECO:0007669"/>
    <property type="project" value="InterPro"/>
</dbReference>
<dbReference type="Proteomes" id="UP000694844">
    <property type="component" value="Chromosome 3"/>
</dbReference>
<name>A0A8B8DFG8_CRAVI</name>
<dbReference type="Pfam" id="PF02221">
    <property type="entry name" value="E1_DerP2_DerF2"/>
    <property type="match status" value="2"/>
</dbReference>
<proteinExistence type="predicted"/>
<feature type="signal peptide" evidence="2">
    <location>
        <begin position="1"/>
        <end position="20"/>
    </location>
</feature>
<dbReference type="OrthoDB" id="6409159at2759"/>
<evidence type="ECO:0000259" key="3">
    <source>
        <dbReference type="SMART" id="SM00737"/>
    </source>
</evidence>
<feature type="domain" description="MD-2-related lipid-recognition" evidence="3">
    <location>
        <begin position="71"/>
        <end position="213"/>
    </location>
</feature>
<dbReference type="SMART" id="SM00737">
    <property type="entry name" value="ML"/>
    <property type="match status" value="2"/>
</dbReference>
<evidence type="ECO:0000256" key="1">
    <source>
        <dbReference type="ARBA" id="ARBA00022729"/>
    </source>
</evidence>
<dbReference type="KEGG" id="cvn:111126484"/>
<feature type="domain" description="MD-2-related lipid-recognition" evidence="3">
    <location>
        <begin position="282"/>
        <end position="425"/>
    </location>
</feature>
<dbReference type="GO" id="GO:0005319">
    <property type="term" value="F:lipid transporter activity"/>
    <property type="evidence" value="ECO:0007669"/>
    <property type="project" value="TreeGrafter"/>
</dbReference>
<dbReference type="GO" id="GO:0009898">
    <property type="term" value="C:cytoplasmic side of plasma membrane"/>
    <property type="evidence" value="ECO:0007669"/>
    <property type="project" value="TreeGrafter"/>
</dbReference>
<reference evidence="5" key="1">
    <citation type="submission" date="2025-08" db="UniProtKB">
        <authorList>
            <consortium name="RefSeq"/>
        </authorList>
    </citation>
    <scope>IDENTIFICATION</scope>
    <source>
        <tissue evidence="5">Whole sample</tissue>
    </source>
</reference>
<dbReference type="GeneID" id="111126484"/>
<dbReference type="GO" id="GO:0008047">
    <property type="term" value="F:enzyme activator activity"/>
    <property type="evidence" value="ECO:0007669"/>
    <property type="project" value="InterPro"/>
</dbReference>
<dbReference type="SUPFAM" id="SSF63707">
    <property type="entry name" value="Ganglioside M2 (gm2) activator"/>
    <property type="match status" value="2"/>
</dbReference>
<dbReference type="InterPro" id="IPR036846">
    <property type="entry name" value="GM2-AP_sf"/>
</dbReference>
<dbReference type="PANTHER" id="PTHR17357">
    <property type="entry name" value="GM2 GANGLIOSIDE ACTIVATOR PROTEIN"/>
    <property type="match status" value="1"/>
</dbReference>
<evidence type="ECO:0000256" key="2">
    <source>
        <dbReference type="SAM" id="SignalP"/>
    </source>
</evidence>
<feature type="chain" id="PRO_5034494245" evidence="2">
    <location>
        <begin position="21"/>
        <end position="428"/>
    </location>
</feature>
<evidence type="ECO:0000313" key="4">
    <source>
        <dbReference type="Proteomes" id="UP000694844"/>
    </source>
</evidence>
<evidence type="ECO:0000313" key="5">
    <source>
        <dbReference type="RefSeq" id="XP_022326877.1"/>
    </source>
</evidence>
<dbReference type="InterPro" id="IPR028996">
    <property type="entry name" value="GM2-AP"/>
</dbReference>
<protein>
    <submittedName>
        <fullName evidence="5">Uncharacterized protein LOC111126484</fullName>
    </submittedName>
</protein>
<organism evidence="4 5">
    <name type="scientific">Crassostrea virginica</name>
    <name type="common">Eastern oyster</name>
    <dbReference type="NCBI Taxonomy" id="6565"/>
    <lineage>
        <taxon>Eukaryota</taxon>
        <taxon>Metazoa</taxon>
        <taxon>Spiralia</taxon>
        <taxon>Lophotrochozoa</taxon>
        <taxon>Mollusca</taxon>
        <taxon>Bivalvia</taxon>
        <taxon>Autobranchia</taxon>
        <taxon>Pteriomorphia</taxon>
        <taxon>Ostreida</taxon>
        <taxon>Ostreoidea</taxon>
        <taxon>Ostreidae</taxon>
        <taxon>Crassostrea</taxon>
    </lineage>
</organism>
<keyword evidence="4" id="KW-1185">Reference proteome</keyword>
<dbReference type="Gene3D" id="2.70.220.10">
    <property type="entry name" value="Ganglioside GM2 activator"/>
    <property type="match status" value="2"/>
</dbReference>
<gene>
    <name evidence="5" type="primary">LOC111126484</name>
</gene>
<dbReference type="AlphaFoldDB" id="A0A8B8DFG8"/>
<keyword evidence="1 2" id="KW-0732">Signal</keyword>
<sequence length="428" mass="46308">MARLVVALSLLFCAISVAHADYLKFTKHYEDDVYEFMNFLKKPFLPERFKSLEFFQKSGLDHSKRLTAFSFKNCGGMIDVKSLSVKPDPLQFPGTITFSASAALNSTLNAPLNAKIELKKKAAGIWIPIPCIDQMGSCSYGDVCLLLNQLPQCPPQLTAIGIDCKCPIKAGKYTLPSMSQDIGAEVFPSGDYQVTGSVTDKSGKVVACLEVQLSVVEPEFPIVEPEEHIAHLDDEHHQILNDETELLMDLLNMNALPERKRGEEYFKSVGRTKASRVDAFQWQNCGNNDPATVVSLAVTPDPLQFPGTINIAGKLQFNSSFPAPLPASLVISKKAAGVWIKLPCIDNFGSCDYPDLCQILSSVGDCPDPIVSSGLGCQCPFKSGSFDVTGLSFDVDASAFPSGDYKITGSLTSGGKQAACLELVLTIA</sequence>